<evidence type="ECO:0000313" key="3">
    <source>
        <dbReference type="EMBL" id="TWI92367.1"/>
    </source>
</evidence>
<dbReference type="InterPro" id="IPR036291">
    <property type="entry name" value="NAD(P)-bd_dom_sf"/>
</dbReference>
<dbReference type="OrthoDB" id="670853at2"/>
<sequence>MILASKTAVIYGAGGSIGGAVARAFARAGAHVFLTGRTFAPLQKVADDIHHAGGRATVATLDAMDEKAVNGHMASVVEEAGKVDISFNAIGLQDTQDTPLVEMALADFIRPVNIAMETQFITATAAGRVMMQQGTGVILSITATPGGIGYPMVGGFGPACCAIESFSRDLASELGAHGVRVVNIRSAGSPDSRPFTEALANASEATKDFIRKLEEDTMLKKLPLMEDIANVAVFLASDSAGKITGVTIDVTCGTTNGLNYKVPSIPFI</sequence>
<dbReference type="PRINTS" id="PR00081">
    <property type="entry name" value="GDHRDH"/>
</dbReference>
<dbReference type="Gene3D" id="3.40.50.720">
    <property type="entry name" value="NAD(P)-binding Rossmann-like Domain"/>
    <property type="match status" value="1"/>
</dbReference>
<dbReference type="PANTHER" id="PTHR43669">
    <property type="entry name" value="5-KETO-D-GLUCONATE 5-REDUCTASE"/>
    <property type="match status" value="1"/>
</dbReference>
<protein>
    <submittedName>
        <fullName evidence="3">NAD(P)-dependent dehydrogenase (Short-subunit alcohol dehydrogenase family)</fullName>
    </submittedName>
</protein>
<evidence type="ECO:0000256" key="1">
    <source>
        <dbReference type="ARBA" id="ARBA00006484"/>
    </source>
</evidence>
<organism evidence="3 4">
    <name type="scientific">Chitinophaga japonensis</name>
    <name type="common">Flexibacter japonensis</name>
    <dbReference type="NCBI Taxonomy" id="104662"/>
    <lineage>
        <taxon>Bacteria</taxon>
        <taxon>Pseudomonadati</taxon>
        <taxon>Bacteroidota</taxon>
        <taxon>Chitinophagia</taxon>
        <taxon>Chitinophagales</taxon>
        <taxon>Chitinophagaceae</taxon>
        <taxon>Chitinophaga</taxon>
    </lineage>
</organism>
<keyword evidence="2" id="KW-0560">Oxidoreductase</keyword>
<accession>A0A562TFP9</accession>
<gene>
    <name evidence="3" type="ORF">LX66_1754</name>
</gene>
<keyword evidence="4" id="KW-1185">Reference proteome</keyword>
<evidence type="ECO:0000256" key="2">
    <source>
        <dbReference type="ARBA" id="ARBA00023002"/>
    </source>
</evidence>
<dbReference type="Pfam" id="PF13561">
    <property type="entry name" value="adh_short_C2"/>
    <property type="match status" value="1"/>
</dbReference>
<dbReference type="RefSeq" id="WP_145711837.1">
    <property type="nucleotide sequence ID" value="NZ_BAAAFY010000001.1"/>
</dbReference>
<proteinExistence type="inferred from homology"/>
<reference evidence="3 4" key="1">
    <citation type="journal article" date="2013" name="Stand. Genomic Sci.">
        <title>Genomic Encyclopedia of Type Strains, Phase I: The one thousand microbial genomes (KMG-I) project.</title>
        <authorList>
            <person name="Kyrpides N.C."/>
            <person name="Woyke T."/>
            <person name="Eisen J.A."/>
            <person name="Garrity G."/>
            <person name="Lilburn T.G."/>
            <person name="Beck B.J."/>
            <person name="Whitman W.B."/>
            <person name="Hugenholtz P."/>
            <person name="Klenk H.P."/>
        </authorList>
    </citation>
    <scope>NUCLEOTIDE SEQUENCE [LARGE SCALE GENOMIC DNA]</scope>
    <source>
        <strain evidence="3 4">DSM 13484</strain>
    </source>
</reference>
<dbReference type="EMBL" id="VLLG01000002">
    <property type="protein sequence ID" value="TWI92367.1"/>
    <property type="molecule type" value="Genomic_DNA"/>
</dbReference>
<dbReference type="InterPro" id="IPR002347">
    <property type="entry name" value="SDR_fam"/>
</dbReference>
<evidence type="ECO:0000313" key="4">
    <source>
        <dbReference type="Proteomes" id="UP000316778"/>
    </source>
</evidence>
<comment type="similarity">
    <text evidence="1">Belongs to the short-chain dehydrogenases/reductases (SDR) family.</text>
</comment>
<dbReference type="PANTHER" id="PTHR43669:SF8">
    <property type="entry name" value="SHORT-CHAIN TYPE DEHYDROGENASE_REDUCTASE-RELATED"/>
    <property type="match status" value="1"/>
</dbReference>
<dbReference type="Proteomes" id="UP000316778">
    <property type="component" value="Unassembled WGS sequence"/>
</dbReference>
<dbReference type="GO" id="GO:0016491">
    <property type="term" value="F:oxidoreductase activity"/>
    <property type="evidence" value="ECO:0007669"/>
    <property type="project" value="UniProtKB-KW"/>
</dbReference>
<dbReference type="SUPFAM" id="SSF51735">
    <property type="entry name" value="NAD(P)-binding Rossmann-fold domains"/>
    <property type="match status" value="1"/>
</dbReference>
<dbReference type="CDD" id="cd05233">
    <property type="entry name" value="SDR_c"/>
    <property type="match status" value="1"/>
</dbReference>
<name>A0A562TFP9_CHIJA</name>
<dbReference type="AlphaFoldDB" id="A0A562TFP9"/>
<comment type="caution">
    <text evidence="3">The sequence shown here is derived from an EMBL/GenBank/DDBJ whole genome shotgun (WGS) entry which is preliminary data.</text>
</comment>